<dbReference type="CDD" id="cd00056">
    <property type="entry name" value="ENDO3c"/>
    <property type="match status" value="1"/>
</dbReference>
<dbReference type="SMART" id="SM00478">
    <property type="entry name" value="ENDO3c"/>
    <property type="match status" value="1"/>
</dbReference>
<dbReference type="Pfam" id="PF00730">
    <property type="entry name" value="HhH-GPD"/>
    <property type="match status" value="1"/>
</dbReference>
<reference evidence="5 6" key="1">
    <citation type="journal article" date="2016" name="Nat. Commun.">
        <title>Thousands of microbial genomes shed light on interconnected biogeochemical processes in an aquifer system.</title>
        <authorList>
            <person name="Anantharaman K."/>
            <person name="Brown C.T."/>
            <person name="Hug L.A."/>
            <person name="Sharon I."/>
            <person name="Castelle C.J."/>
            <person name="Probst A.J."/>
            <person name="Thomas B.C."/>
            <person name="Singh A."/>
            <person name="Wilkins M.J."/>
            <person name="Karaoz U."/>
            <person name="Brodie E.L."/>
            <person name="Williams K.H."/>
            <person name="Hubbard S.S."/>
            <person name="Banfield J.F."/>
        </authorList>
    </citation>
    <scope>NUCLEOTIDE SEQUENCE [LARGE SCALE GENOMIC DNA]</scope>
</reference>
<evidence type="ECO:0000313" key="5">
    <source>
        <dbReference type="EMBL" id="OGM33100.1"/>
    </source>
</evidence>
<dbReference type="EC" id="4.2.99.18" evidence="2"/>
<evidence type="ECO:0000256" key="1">
    <source>
        <dbReference type="ARBA" id="ARBA00010679"/>
    </source>
</evidence>
<dbReference type="InterPro" id="IPR011257">
    <property type="entry name" value="DNA_glycosylase"/>
</dbReference>
<proteinExistence type="inferred from homology"/>
<gene>
    <name evidence="5" type="ORF">A3D01_05060</name>
</gene>
<evidence type="ECO:0000256" key="3">
    <source>
        <dbReference type="ARBA" id="ARBA00044632"/>
    </source>
</evidence>
<accession>A0A1F7Z0T3</accession>
<dbReference type="InterPro" id="IPR037046">
    <property type="entry name" value="AlkA_N_sf"/>
</dbReference>
<dbReference type="PANTHER" id="PTHR10242:SF2">
    <property type="entry name" value="N-GLYCOSYLASE_DNA LYASE"/>
    <property type="match status" value="1"/>
</dbReference>
<dbReference type="Proteomes" id="UP000177169">
    <property type="component" value="Unassembled WGS sequence"/>
</dbReference>
<dbReference type="STRING" id="1802505.A3D01_05060"/>
<evidence type="ECO:0000259" key="4">
    <source>
        <dbReference type="SMART" id="SM00478"/>
    </source>
</evidence>
<feature type="domain" description="HhH-GPD" evidence="4">
    <location>
        <begin position="136"/>
        <end position="298"/>
    </location>
</feature>
<comment type="similarity">
    <text evidence="1">Belongs to the type-1 OGG1 family.</text>
</comment>
<dbReference type="EMBL" id="MGGR01000023">
    <property type="protein sequence ID" value="OGM33100.1"/>
    <property type="molecule type" value="Genomic_DNA"/>
</dbReference>
<name>A0A1F7Z0T3_9BACT</name>
<dbReference type="AlphaFoldDB" id="A0A1F7Z0T3"/>
<dbReference type="InterPro" id="IPR003265">
    <property type="entry name" value="HhH-GPD_domain"/>
</dbReference>
<evidence type="ECO:0000256" key="2">
    <source>
        <dbReference type="ARBA" id="ARBA00012720"/>
    </source>
</evidence>
<dbReference type="GO" id="GO:0006284">
    <property type="term" value="P:base-excision repair"/>
    <property type="evidence" value="ECO:0007669"/>
    <property type="project" value="InterPro"/>
</dbReference>
<dbReference type="PANTHER" id="PTHR10242">
    <property type="entry name" value="8-OXOGUANINE DNA GLYCOSYLASE"/>
    <property type="match status" value="1"/>
</dbReference>
<dbReference type="Gene3D" id="1.10.1670.10">
    <property type="entry name" value="Helix-hairpin-Helix base-excision DNA repair enzymes (C-terminal)"/>
    <property type="match status" value="1"/>
</dbReference>
<dbReference type="GO" id="GO:0140078">
    <property type="term" value="F:class I DNA-(apurinic or apyrimidinic site) endonuclease activity"/>
    <property type="evidence" value="ECO:0007669"/>
    <property type="project" value="UniProtKB-EC"/>
</dbReference>
<protein>
    <recommendedName>
        <fullName evidence="2">DNA-(apurinic or apyrimidinic site) lyase</fullName>
        <ecNumber evidence="2">4.2.99.18</ecNumber>
    </recommendedName>
</protein>
<dbReference type="InterPro" id="IPR023170">
    <property type="entry name" value="HhH_base_excis_C"/>
</dbReference>
<dbReference type="Gene3D" id="1.10.340.30">
    <property type="entry name" value="Hypothetical protein, domain 2"/>
    <property type="match status" value="1"/>
</dbReference>
<dbReference type="Gene3D" id="3.30.310.20">
    <property type="entry name" value="DNA-3-methyladenine glycosylase AlkA, N-terminal domain"/>
    <property type="match status" value="1"/>
</dbReference>
<dbReference type="SUPFAM" id="SSF48150">
    <property type="entry name" value="DNA-glycosylase"/>
    <property type="match status" value="1"/>
</dbReference>
<evidence type="ECO:0000313" key="6">
    <source>
        <dbReference type="Proteomes" id="UP000177169"/>
    </source>
</evidence>
<comment type="catalytic activity">
    <reaction evidence="3">
        <text>2'-deoxyribonucleotide-(2'-deoxyribose 5'-phosphate)-2'-deoxyribonucleotide-DNA = a 3'-end 2'-deoxyribonucleotide-(2,3-dehydro-2,3-deoxyribose 5'-phosphate)-DNA + a 5'-end 5'-phospho-2'-deoxyribonucleoside-DNA + H(+)</text>
        <dbReference type="Rhea" id="RHEA:66592"/>
        <dbReference type="Rhea" id="RHEA-COMP:13180"/>
        <dbReference type="Rhea" id="RHEA-COMP:16897"/>
        <dbReference type="Rhea" id="RHEA-COMP:17067"/>
        <dbReference type="ChEBI" id="CHEBI:15378"/>
        <dbReference type="ChEBI" id="CHEBI:136412"/>
        <dbReference type="ChEBI" id="CHEBI:157695"/>
        <dbReference type="ChEBI" id="CHEBI:167181"/>
        <dbReference type="EC" id="4.2.99.18"/>
    </reaction>
</comment>
<comment type="caution">
    <text evidence="5">The sequence shown here is derived from an EMBL/GenBank/DDBJ whole genome shotgun (WGS) entry which is preliminary data.</text>
</comment>
<dbReference type="InterPro" id="IPR052054">
    <property type="entry name" value="Oxidative_DNA_repair_enzyme"/>
</dbReference>
<organism evidence="5 6">
    <name type="scientific">Candidatus Woesebacteria bacterium RIFCSPHIGHO2_02_FULL_39_13</name>
    <dbReference type="NCBI Taxonomy" id="1802505"/>
    <lineage>
        <taxon>Bacteria</taxon>
        <taxon>Candidatus Woeseibacteriota</taxon>
    </lineage>
</organism>
<sequence>MANFKTNFKINIPRTSTPYNFDYSLSHYVFQPWMVERKKLVRLYKTPNSNFLLLRVGFNKNKLDCELLSHSQIDNDDQDWIRNLVSFMFAVNEPVAEFYDEICAKDPVLKAASKEIYGAHLRRDATVFESVIGVIVAQNVFFKRIYKMLELLCRNFGEKQVFGGISYFTFPEPQVLANAKLGDIRACLVGYRDKYIKGVAEMIVKENLNLDELRNLSDVSKIREKLIELPGVGPYTADLVIAIGFSVPSFHLDLFTREVLYTFYFKGKKVSDEKLKRFVEERWGRWKHYAMLLLTTNTDDWAKELGVEFRLKSAAKKRLE</sequence>